<name>A0A8K0P5X0_LADFU</name>
<feature type="transmembrane region" description="Helical" evidence="2">
    <location>
        <begin position="87"/>
        <end position="107"/>
    </location>
</feature>
<feature type="region of interest" description="Disordered" evidence="1">
    <location>
        <begin position="120"/>
        <end position="163"/>
    </location>
</feature>
<keyword evidence="2" id="KW-1133">Transmembrane helix</keyword>
<keyword evidence="2" id="KW-0812">Transmembrane</keyword>
<protein>
    <submittedName>
        <fullName evidence="3">Uncharacterized protein</fullName>
    </submittedName>
</protein>
<keyword evidence="4" id="KW-1185">Reference proteome</keyword>
<evidence type="ECO:0000313" key="4">
    <source>
        <dbReference type="Proteomes" id="UP000792457"/>
    </source>
</evidence>
<gene>
    <name evidence="3" type="ORF">J437_LFUL008177</name>
</gene>
<reference evidence="3" key="1">
    <citation type="submission" date="2013-04" db="EMBL/GenBank/DDBJ databases">
        <authorList>
            <person name="Qu J."/>
            <person name="Murali S.C."/>
            <person name="Bandaranaike D."/>
            <person name="Bellair M."/>
            <person name="Blankenburg K."/>
            <person name="Chao H."/>
            <person name="Dinh H."/>
            <person name="Doddapaneni H."/>
            <person name="Downs B."/>
            <person name="Dugan-Rocha S."/>
            <person name="Elkadiri S."/>
            <person name="Gnanaolivu R.D."/>
            <person name="Hernandez B."/>
            <person name="Javaid M."/>
            <person name="Jayaseelan J.C."/>
            <person name="Lee S."/>
            <person name="Li M."/>
            <person name="Ming W."/>
            <person name="Munidasa M."/>
            <person name="Muniz J."/>
            <person name="Nguyen L."/>
            <person name="Ongeri F."/>
            <person name="Osuji N."/>
            <person name="Pu L.-L."/>
            <person name="Puazo M."/>
            <person name="Qu C."/>
            <person name="Quiroz J."/>
            <person name="Raj R."/>
            <person name="Weissenberger G."/>
            <person name="Xin Y."/>
            <person name="Zou X."/>
            <person name="Han Y."/>
            <person name="Richards S."/>
            <person name="Worley K."/>
            <person name="Muzny D."/>
            <person name="Gibbs R."/>
        </authorList>
    </citation>
    <scope>NUCLEOTIDE SEQUENCE</scope>
    <source>
        <strain evidence="3">Sampled in the wild</strain>
    </source>
</reference>
<keyword evidence="2" id="KW-0472">Membrane</keyword>
<comment type="caution">
    <text evidence="3">The sequence shown here is derived from an EMBL/GenBank/DDBJ whole genome shotgun (WGS) entry which is preliminary data.</text>
</comment>
<feature type="compositionally biased region" description="Basic and acidic residues" evidence="1">
    <location>
        <begin position="122"/>
        <end position="134"/>
    </location>
</feature>
<dbReference type="EMBL" id="KZ309125">
    <property type="protein sequence ID" value="KAG8237125.1"/>
    <property type="molecule type" value="Genomic_DNA"/>
</dbReference>
<feature type="transmembrane region" description="Helical" evidence="2">
    <location>
        <begin position="58"/>
        <end position="75"/>
    </location>
</feature>
<proteinExistence type="predicted"/>
<organism evidence="3 4">
    <name type="scientific">Ladona fulva</name>
    <name type="common">Scarce chaser dragonfly</name>
    <name type="synonym">Libellula fulva</name>
    <dbReference type="NCBI Taxonomy" id="123851"/>
    <lineage>
        <taxon>Eukaryota</taxon>
        <taxon>Metazoa</taxon>
        <taxon>Ecdysozoa</taxon>
        <taxon>Arthropoda</taxon>
        <taxon>Hexapoda</taxon>
        <taxon>Insecta</taxon>
        <taxon>Pterygota</taxon>
        <taxon>Palaeoptera</taxon>
        <taxon>Odonata</taxon>
        <taxon>Epiprocta</taxon>
        <taxon>Anisoptera</taxon>
        <taxon>Libelluloidea</taxon>
        <taxon>Libellulidae</taxon>
        <taxon>Ladona</taxon>
    </lineage>
</organism>
<evidence type="ECO:0000256" key="1">
    <source>
        <dbReference type="SAM" id="MobiDB-lite"/>
    </source>
</evidence>
<evidence type="ECO:0000313" key="3">
    <source>
        <dbReference type="EMBL" id="KAG8237125.1"/>
    </source>
</evidence>
<dbReference type="Proteomes" id="UP000792457">
    <property type="component" value="Unassembled WGS sequence"/>
</dbReference>
<evidence type="ECO:0000256" key="2">
    <source>
        <dbReference type="SAM" id="Phobius"/>
    </source>
</evidence>
<feature type="compositionally biased region" description="Polar residues" evidence="1">
    <location>
        <begin position="139"/>
        <end position="151"/>
    </location>
</feature>
<accession>A0A8K0P5X0</accession>
<sequence length="163" mass="18364">MEQLKHLTWAMDVLHSCIDWLGGGVMGYDSQCGAGSGKGLEGEGHSLFRRLRRRRTGFFFRFSYLCLHPVPITQQNGSRAWLVPLGLVSRVITLFVVPLSYIILFALMSHANPYARSYLTSSKDRQNRHSDNKSGEMASESNRSAETQVSYDDTLYSPLNLES</sequence>
<dbReference type="AlphaFoldDB" id="A0A8K0P5X0"/>
<feature type="non-terminal residue" evidence="3">
    <location>
        <position position="163"/>
    </location>
</feature>
<reference evidence="3" key="2">
    <citation type="submission" date="2017-10" db="EMBL/GenBank/DDBJ databases">
        <title>Ladona fulva Genome sequencing and assembly.</title>
        <authorList>
            <person name="Murali S."/>
            <person name="Richards S."/>
            <person name="Bandaranaike D."/>
            <person name="Bellair M."/>
            <person name="Blankenburg K."/>
            <person name="Chao H."/>
            <person name="Dinh H."/>
            <person name="Doddapaneni H."/>
            <person name="Dugan-Rocha S."/>
            <person name="Elkadiri S."/>
            <person name="Gnanaolivu R."/>
            <person name="Hernandez B."/>
            <person name="Skinner E."/>
            <person name="Javaid M."/>
            <person name="Lee S."/>
            <person name="Li M."/>
            <person name="Ming W."/>
            <person name="Munidasa M."/>
            <person name="Muniz J."/>
            <person name="Nguyen L."/>
            <person name="Hughes D."/>
            <person name="Osuji N."/>
            <person name="Pu L.-L."/>
            <person name="Puazo M."/>
            <person name="Qu C."/>
            <person name="Quiroz J."/>
            <person name="Raj R."/>
            <person name="Weissenberger G."/>
            <person name="Xin Y."/>
            <person name="Zou X."/>
            <person name="Han Y."/>
            <person name="Worley K."/>
            <person name="Muzny D."/>
            <person name="Gibbs R."/>
        </authorList>
    </citation>
    <scope>NUCLEOTIDE SEQUENCE</scope>
    <source>
        <strain evidence="3">Sampled in the wild</strain>
    </source>
</reference>